<dbReference type="Proteomes" id="UP000504617">
    <property type="component" value="Unplaced"/>
</dbReference>
<protein>
    <submittedName>
        <fullName evidence="3">Dolichyl-diphosphooligosaccharide--protein glycosyltransferase subunit 2-like</fullName>
    </submittedName>
</protein>
<keyword evidence="1" id="KW-0732">Signal</keyword>
<dbReference type="RefSeq" id="XP_013924955.1">
    <property type="nucleotide sequence ID" value="XM_014069480.1"/>
</dbReference>
<name>A0A6I9YMB7_9SAUR</name>
<evidence type="ECO:0000256" key="1">
    <source>
        <dbReference type="SAM" id="SignalP"/>
    </source>
</evidence>
<dbReference type="AlphaFoldDB" id="A0A6I9YMB7"/>
<keyword evidence="2" id="KW-1185">Reference proteome</keyword>
<dbReference type="UniPathway" id="UPA00378"/>
<feature type="signal peptide" evidence="1">
    <location>
        <begin position="1"/>
        <end position="22"/>
    </location>
</feature>
<evidence type="ECO:0000313" key="2">
    <source>
        <dbReference type="Proteomes" id="UP000504617"/>
    </source>
</evidence>
<dbReference type="GeneID" id="106551379"/>
<organism evidence="2 3">
    <name type="scientific">Thamnophis sirtalis</name>
    <dbReference type="NCBI Taxonomy" id="35019"/>
    <lineage>
        <taxon>Eukaryota</taxon>
        <taxon>Metazoa</taxon>
        <taxon>Chordata</taxon>
        <taxon>Craniata</taxon>
        <taxon>Vertebrata</taxon>
        <taxon>Euteleostomi</taxon>
        <taxon>Lepidosauria</taxon>
        <taxon>Squamata</taxon>
        <taxon>Bifurcata</taxon>
        <taxon>Unidentata</taxon>
        <taxon>Episquamata</taxon>
        <taxon>Toxicofera</taxon>
        <taxon>Serpentes</taxon>
        <taxon>Colubroidea</taxon>
        <taxon>Colubridae</taxon>
        <taxon>Natricinae</taxon>
        <taxon>Thamnophis</taxon>
    </lineage>
</organism>
<accession>A0A6I9YMB7</accession>
<reference evidence="3" key="1">
    <citation type="submission" date="2025-08" db="UniProtKB">
        <authorList>
            <consortium name="RefSeq"/>
        </authorList>
    </citation>
    <scope>IDENTIFICATION</scope>
    <source>
        <tissue evidence="3">Skeletal muscle</tissue>
    </source>
</reference>
<dbReference type="KEGG" id="tsr:106551379"/>
<feature type="chain" id="PRO_5044254912" evidence="1">
    <location>
        <begin position="23"/>
        <end position="92"/>
    </location>
</feature>
<gene>
    <name evidence="3" type="primary">LOC106551379</name>
</gene>
<proteinExistence type="predicted"/>
<evidence type="ECO:0000313" key="3">
    <source>
        <dbReference type="RefSeq" id="XP_013924955.1"/>
    </source>
</evidence>
<sequence length="92" mass="10495">MAAPGYLTFFILVLISVDKIAALTPSHYLTLHDVQRLQNSLDRPFTDLEGSYYTIVGLNQLGGKVADEKVRIYLWDIQNIDEFMMNELIICT</sequence>